<dbReference type="CDD" id="cd02696">
    <property type="entry name" value="MurNAc-LAA"/>
    <property type="match status" value="1"/>
</dbReference>
<dbReference type="AlphaFoldDB" id="A0A0L6JGL3"/>
<evidence type="ECO:0000313" key="3">
    <source>
        <dbReference type="EMBL" id="KNY24853.1"/>
    </source>
</evidence>
<feature type="domain" description="MurNAc-LAA" evidence="2">
    <location>
        <begin position="7"/>
        <end position="185"/>
    </location>
</feature>
<dbReference type="InterPro" id="IPR050695">
    <property type="entry name" value="N-acetylmuramoyl_amidase_3"/>
</dbReference>
<name>A0A0L6JGL3_9FIRM</name>
<dbReference type="OrthoDB" id="5344211at2"/>
<protein>
    <submittedName>
        <fullName evidence="3">Cell wall hydrolase/autolysin</fullName>
    </submittedName>
</protein>
<evidence type="ECO:0000259" key="2">
    <source>
        <dbReference type="Pfam" id="PF01520"/>
    </source>
</evidence>
<evidence type="ECO:0000313" key="4">
    <source>
        <dbReference type="Proteomes" id="UP000036923"/>
    </source>
</evidence>
<dbReference type="GO" id="GO:0009253">
    <property type="term" value="P:peptidoglycan catabolic process"/>
    <property type="evidence" value="ECO:0007669"/>
    <property type="project" value="InterPro"/>
</dbReference>
<organism evidence="3 4">
    <name type="scientific">Pseudobacteroides cellulosolvens ATCC 35603 = DSM 2933</name>
    <dbReference type="NCBI Taxonomy" id="398512"/>
    <lineage>
        <taxon>Bacteria</taxon>
        <taxon>Bacillati</taxon>
        <taxon>Bacillota</taxon>
        <taxon>Clostridia</taxon>
        <taxon>Eubacteriales</taxon>
        <taxon>Oscillospiraceae</taxon>
        <taxon>Pseudobacteroides</taxon>
    </lineage>
</organism>
<keyword evidence="4" id="KW-1185">Reference proteome</keyword>
<dbReference type="STRING" id="398512.Bccel_0110"/>
<accession>A0A0L6JGL3</accession>
<dbReference type="SUPFAM" id="SSF53187">
    <property type="entry name" value="Zn-dependent exopeptidases"/>
    <property type="match status" value="1"/>
</dbReference>
<dbReference type="RefSeq" id="WP_050752939.1">
    <property type="nucleotide sequence ID" value="NZ_JQKC01000009.1"/>
</dbReference>
<dbReference type="EMBL" id="LGTC01000001">
    <property type="protein sequence ID" value="KNY24853.1"/>
    <property type="molecule type" value="Genomic_DNA"/>
</dbReference>
<dbReference type="GO" id="GO:0030288">
    <property type="term" value="C:outer membrane-bounded periplasmic space"/>
    <property type="evidence" value="ECO:0007669"/>
    <property type="project" value="TreeGrafter"/>
</dbReference>
<evidence type="ECO:0000256" key="1">
    <source>
        <dbReference type="ARBA" id="ARBA00022801"/>
    </source>
</evidence>
<dbReference type="InterPro" id="IPR002508">
    <property type="entry name" value="MurNAc-LAA_cat"/>
</dbReference>
<comment type="caution">
    <text evidence="3">The sequence shown here is derived from an EMBL/GenBank/DDBJ whole genome shotgun (WGS) entry which is preliminary data.</text>
</comment>
<dbReference type="Gene3D" id="3.40.630.40">
    <property type="entry name" value="Zn-dependent exopeptidases"/>
    <property type="match status" value="1"/>
</dbReference>
<dbReference type="PANTHER" id="PTHR30404">
    <property type="entry name" value="N-ACETYLMURAMOYL-L-ALANINE AMIDASE"/>
    <property type="match status" value="1"/>
</dbReference>
<dbReference type="Pfam" id="PF01520">
    <property type="entry name" value="Amidase_3"/>
    <property type="match status" value="1"/>
</dbReference>
<dbReference type="eggNOG" id="COG0860">
    <property type="taxonomic scope" value="Bacteria"/>
</dbReference>
<dbReference type="GO" id="GO:0008745">
    <property type="term" value="F:N-acetylmuramoyl-L-alanine amidase activity"/>
    <property type="evidence" value="ECO:0007669"/>
    <property type="project" value="InterPro"/>
</dbReference>
<proteinExistence type="predicted"/>
<sequence>MRNDIQIIIDPGHGGTETGAVANGYKEKDLNLEISLELARVLRGYFSGVLMTRTKDEYFDLSRRAAWVAKKAAEFSGKTICPCVHLNAYNGQARGAEVIYSIHSDAKLATCIVEKICSLGLPFRRVFSKESSVNKGQDYYCMHRATGSAQTVIIESLFLDNAYDVAFLKQPEFIPKLAQKIGEGLLTYLQIPEEKPKPATLQLQQPPKIHQFKKDNDELMAAGILKSDHTLTLDNQATEGFVIALVNRLRKDGK</sequence>
<gene>
    <name evidence="3" type="ORF">Bccel_0110</name>
</gene>
<dbReference type="PANTHER" id="PTHR30404:SF0">
    <property type="entry name" value="N-ACETYLMURAMOYL-L-ALANINE AMIDASE AMIC"/>
    <property type="match status" value="1"/>
</dbReference>
<keyword evidence="1 3" id="KW-0378">Hydrolase</keyword>
<reference evidence="4" key="1">
    <citation type="submission" date="2015-07" db="EMBL/GenBank/DDBJ databases">
        <title>Near-Complete Genome Sequence of the Cellulolytic Bacterium Bacteroides (Pseudobacteroides) cellulosolvens ATCC 35603.</title>
        <authorList>
            <person name="Dassa B."/>
            <person name="Utturkar S.M."/>
            <person name="Klingeman D.M."/>
            <person name="Hurt R.A."/>
            <person name="Keller M."/>
            <person name="Xu J."/>
            <person name="Reddy Y.H.K."/>
            <person name="Borovok I."/>
            <person name="Grinberg I.R."/>
            <person name="Lamed R."/>
            <person name="Zhivin O."/>
            <person name="Bayer E.A."/>
            <person name="Brown S.D."/>
        </authorList>
    </citation>
    <scope>NUCLEOTIDE SEQUENCE [LARGE SCALE GENOMIC DNA]</scope>
    <source>
        <strain evidence="4">DSM 2933</strain>
    </source>
</reference>
<dbReference type="Proteomes" id="UP000036923">
    <property type="component" value="Unassembled WGS sequence"/>
</dbReference>